<dbReference type="AlphaFoldDB" id="A0A6A6GFQ0"/>
<dbReference type="Proteomes" id="UP000799538">
    <property type="component" value="Unassembled WGS sequence"/>
</dbReference>
<dbReference type="EMBL" id="ML992505">
    <property type="protein sequence ID" value="KAF2224343.1"/>
    <property type="molecule type" value="Genomic_DNA"/>
</dbReference>
<name>A0A6A6GFQ0_9PEZI</name>
<accession>A0A6A6GFQ0</accession>
<evidence type="ECO:0000313" key="1">
    <source>
        <dbReference type="EMBL" id="KAF2224343.1"/>
    </source>
</evidence>
<keyword evidence="2" id="KW-1185">Reference proteome</keyword>
<sequence>MGATVGGIVSQALALTHASRQAGLLLRSSHNILGRLEPNGLISDRLTAQMTSSVRTGSGPAFAIIKHHSAAEPQERLGGNAATFTTEKMGQSPSHSKEKVWGRPEYSTVSQCPFRYRQPTQSSRHGMSLPRTEYPSGRLCVGYQEQGWSPNGKAQWQTISFLEGSKIRPTPSTT</sequence>
<protein>
    <submittedName>
        <fullName evidence="1">Uncharacterized protein</fullName>
    </submittedName>
</protein>
<reference evidence="2" key="1">
    <citation type="journal article" date="2020" name="Stud. Mycol.">
        <title>101 Dothideomycetes genomes: A test case for predicting lifestyles and emergence of pathogens.</title>
        <authorList>
            <person name="Haridas S."/>
            <person name="Albert R."/>
            <person name="Binder M."/>
            <person name="Bloem J."/>
            <person name="LaButti K."/>
            <person name="Salamov A."/>
            <person name="Andreopoulos B."/>
            <person name="Baker S."/>
            <person name="Barry K."/>
            <person name="Bills G."/>
            <person name="Bluhm B."/>
            <person name="Cannon C."/>
            <person name="Castanera R."/>
            <person name="Culley D."/>
            <person name="Daum C."/>
            <person name="Ezra D."/>
            <person name="Gonzalez J."/>
            <person name="Henrissat B."/>
            <person name="Kuo A."/>
            <person name="Liang C."/>
            <person name="Lipzen A."/>
            <person name="Lutzoni F."/>
            <person name="Magnuson J."/>
            <person name="Mondo S."/>
            <person name="Nolan M."/>
            <person name="Ohm R."/>
            <person name="Pangilinan J."/>
            <person name="Park H.-J."/>
            <person name="Ramirez L."/>
            <person name="Alfaro M."/>
            <person name="Sun H."/>
            <person name="Tritt A."/>
            <person name="Yoshinaga Y."/>
            <person name="Zwiers L.-H."/>
            <person name="Turgeon B."/>
            <person name="Goodwin S."/>
            <person name="Spatafora J."/>
            <person name="Crous P."/>
            <person name="Grigoriev I."/>
        </authorList>
    </citation>
    <scope>NUCLEOTIDE SEQUENCE [LARGE SCALE GENOMIC DNA]</scope>
    <source>
        <strain evidence="2">CECT 20119</strain>
    </source>
</reference>
<proteinExistence type="predicted"/>
<evidence type="ECO:0000313" key="2">
    <source>
        <dbReference type="Proteomes" id="UP000799538"/>
    </source>
</evidence>
<gene>
    <name evidence="1" type="ORF">BDZ85DRAFT_100700</name>
</gene>
<organism evidence="1 2">
    <name type="scientific">Elsinoe ampelina</name>
    <dbReference type="NCBI Taxonomy" id="302913"/>
    <lineage>
        <taxon>Eukaryota</taxon>
        <taxon>Fungi</taxon>
        <taxon>Dikarya</taxon>
        <taxon>Ascomycota</taxon>
        <taxon>Pezizomycotina</taxon>
        <taxon>Dothideomycetes</taxon>
        <taxon>Dothideomycetidae</taxon>
        <taxon>Myriangiales</taxon>
        <taxon>Elsinoaceae</taxon>
        <taxon>Elsinoe</taxon>
    </lineage>
</organism>